<name>A0A644YPH6_9ZZZZ</name>
<accession>A0A644YPH6</accession>
<proteinExistence type="predicted"/>
<feature type="region of interest" description="Disordered" evidence="1">
    <location>
        <begin position="172"/>
        <end position="194"/>
    </location>
</feature>
<dbReference type="SUPFAM" id="SSF88713">
    <property type="entry name" value="Glycoside hydrolase/deacetylase"/>
    <property type="match status" value="1"/>
</dbReference>
<reference evidence="2" key="1">
    <citation type="submission" date="2019-08" db="EMBL/GenBank/DDBJ databases">
        <authorList>
            <person name="Kucharzyk K."/>
            <person name="Murdoch R.W."/>
            <person name="Higgins S."/>
            <person name="Loffler F."/>
        </authorList>
    </citation>
    <scope>NUCLEOTIDE SEQUENCE</scope>
</reference>
<dbReference type="InterPro" id="IPR011330">
    <property type="entry name" value="Glyco_hydro/deAcase_b/a-brl"/>
</dbReference>
<organism evidence="2">
    <name type="scientific">bioreactor metagenome</name>
    <dbReference type="NCBI Taxonomy" id="1076179"/>
    <lineage>
        <taxon>unclassified sequences</taxon>
        <taxon>metagenomes</taxon>
        <taxon>ecological metagenomes</taxon>
    </lineage>
</organism>
<protein>
    <submittedName>
        <fullName evidence="2">Uncharacterized protein</fullName>
    </submittedName>
</protein>
<dbReference type="EMBL" id="VSSQ01005137">
    <property type="protein sequence ID" value="MPM28004.1"/>
    <property type="molecule type" value="Genomic_DNA"/>
</dbReference>
<dbReference type="GO" id="GO:0005975">
    <property type="term" value="P:carbohydrate metabolic process"/>
    <property type="evidence" value="ECO:0007669"/>
    <property type="project" value="InterPro"/>
</dbReference>
<gene>
    <name evidence="2" type="ORF">SDC9_74521</name>
</gene>
<evidence type="ECO:0000256" key="1">
    <source>
        <dbReference type="SAM" id="MobiDB-lite"/>
    </source>
</evidence>
<sequence length="367" mass="39631">MKKRFAATVLAVAMLLSLCPAAVAEDSVYFTAVDERVLDLNDSTMPFWFGGYLYVAATVFRESGVGYSYNIVNQTLVLYDSSRSLVYDVSTGSGTDGQGEVYDHVCVTRGGVTFVAASPVASYFGRTYSNTRVNHGYLIRVRSSSAVLPDSMFTETAAYQMETKYQQYQKNTNAVQTPDQDPGESETTEPAENSPGKSIYLCFLAEDAEMVSEWLDAMENRSGHAAFYFTEEALSRCGDQLRRLAASGCAIGLVASSGDHPAEQLDRMNRILFAAAGVKTRLVYAAGADIPALQSAGYCPLTPRIDRSRYGLTTSGGAASLLKQIRSRRSAVSVWLGSSVTAGALRTFLSSAVTEGDRLLSMTEIAS</sequence>
<comment type="caution">
    <text evidence="2">The sequence shown here is derived from an EMBL/GenBank/DDBJ whole genome shotgun (WGS) entry which is preliminary data.</text>
</comment>
<evidence type="ECO:0000313" key="2">
    <source>
        <dbReference type="EMBL" id="MPM28004.1"/>
    </source>
</evidence>
<dbReference type="AlphaFoldDB" id="A0A644YPH6"/>